<evidence type="ECO:0000256" key="1">
    <source>
        <dbReference type="SAM" id="SignalP"/>
    </source>
</evidence>
<name>A0A437AMW6_9MICR</name>
<evidence type="ECO:0000313" key="3">
    <source>
        <dbReference type="Proteomes" id="UP000282876"/>
    </source>
</evidence>
<dbReference type="Proteomes" id="UP000282876">
    <property type="component" value="Unassembled WGS sequence"/>
</dbReference>
<protein>
    <submittedName>
        <fullName evidence="2">Uncharacterized protein</fullName>
    </submittedName>
</protein>
<organism evidence="2 3">
    <name type="scientific">Tubulinosema ratisbonensis</name>
    <dbReference type="NCBI Taxonomy" id="291195"/>
    <lineage>
        <taxon>Eukaryota</taxon>
        <taxon>Fungi</taxon>
        <taxon>Fungi incertae sedis</taxon>
        <taxon>Microsporidia</taxon>
        <taxon>Tubulinosematoidea</taxon>
        <taxon>Tubulinosematidae</taxon>
        <taxon>Tubulinosema</taxon>
    </lineage>
</organism>
<sequence length="349" mass="41839">MNILFLYLLFQTSTSTTLNFLQKNKLKLGSKTNSFYKLLLEEYTKSNLSDLSDYLYKGNRSQRKHIINNLVKLLYSFIQKYLFSLTQIFVKDVNLNCSVSKIFCLFREKRLNTNSKTSIIWLKLGEEYFNYNVIDFQNSKFEFVIKEITKSSEIKTHRYLRQIKKEIENLIQINYHSNLKLGNTRLQFKKLIWYILNTIFKSCTYKDLNKFVPEIYILEKTARSTIIILIHRNIHYFLLLFMLRYKYLTSLLNINSVNLFNQKYLPKYLVKMFLELKLKIQIQLYYFISQSKYKNLIEVQNVVKLLAGVTFCRLKNDISCFQNFDEKNVCLNLENYIVLCEAILKKINI</sequence>
<gene>
    <name evidence="2" type="ORF">TUBRATIS_009740</name>
</gene>
<comment type="caution">
    <text evidence="2">The sequence shown here is derived from an EMBL/GenBank/DDBJ whole genome shotgun (WGS) entry which is preliminary data.</text>
</comment>
<feature type="chain" id="PRO_5018966838" evidence="1">
    <location>
        <begin position="16"/>
        <end position="349"/>
    </location>
</feature>
<accession>A0A437AMW6</accession>
<evidence type="ECO:0000313" key="2">
    <source>
        <dbReference type="EMBL" id="RVD92522.1"/>
    </source>
</evidence>
<dbReference type="EMBL" id="RCSS01000197">
    <property type="protein sequence ID" value="RVD92522.1"/>
    <property type="molecule type" value="Genomic_DNA"/>
</dbReference>
<dbReference type="AlphaFoldDB" id="A0A437AMW6"/>
<keyword evidence="1" id="KW-0732">Signal</keyword>
<proteinExistence type="predicted"/>
<feature type="signal peptide" evidence="1">
    <location>
        <begin position="1"/>
        <end position="15"/>
    </location>
</feature>
<keyword evidence="3" id="KW-1185">Reference proteome</keyword>
<reference evidence="2 3" key="1">
    <citation type="submission" date="2018-10" db="EMBL/GenBank/DDBJ databases">
        <title>Draft genome sequence of the microsporidian Tubulinosema ratisbonensis.</title>
        <authorList>
            <person name="Polonais V."/>
            <person name="Peyretaillade E."/>
            <person name="Niehus S."/>
            <person name="Wawrzyniak I."/>
            <person name="Franchet A."/>
            <person name="Gaspin C."/>
            <person name="Reichstadt M."/>
            <person name="Belser C."/>
            <person name="Labadie K."/>
            <person name="Delbac F."/>
            <person name="Ferrandon D."/>
        </authorList>
    </citation>
    <scope>NUCLEOTIDE SEQUENCE [LARGE SCALE GENOMIC DNA]</scope>
    <source>
        <strain evidence="2 3">Franzen</strain>
    </source>
</reference>
<dbReference type="VEuPathDB" id="MicrosporidiaDB:TUBRATIS_009740"/>